<keyword evidence="15" id="KW-1185">Reference proteome</keyword>
<evidence type="ECO:0000256" key="4">
    <source>
        <dbReference type="ARBA" id="ARBA00022840"/>
    </source>
</evidence>
<evidence type="ECO:0000256" key="2">
    <source>
        <dbReference type="ARBA" id="ARBA00022490"/>
    </source>
</evidence>
<name>A0A379MU43_9BACT</name>
<dbReference type="PANTHER" id="PTHR11528">
    <property type="entry name" value="HEAT SHOCK PROTEIN 90 FAMILY MEMBER"/>
    <property type="match status" value="1"/>
</dbReference>
<dbReference type="SMART" id="SM00387">
    <property type="entry name" value="HATPase_c"/>
    <property type="match status" value="1"/>
</dbReference>
<keyword evidence="4 11" id="KW-0067">ATP-binding</keyword>
<gene>
    <name evidence="14" type="primary">htpG</name>
    <name evidence="14" type="ORF">NCTC11190_01664</name>
</gene>
<feature type="binding site" evidence="11">
    <location>
        <position position="327"/>
    </location>
    <ligand>
        <name>ATP</name>
        <dbReference type="ChEBI" id="CHEBI:30616"/>
    </ligand>
</feature>
<dbReference type="InterPro" id="IPR019805">
    <property type="entry name" value="Heat_shock_protein_90_CS"/>
</dbReference>
<evidence type="ECO:0000256" key="7">
    <source>
        <dbReference type="ARBA" id="ARBA00067988"/>
    </source>
</evidence>
<feature type="domain" description="Histidine kinase/HSP90-like ATPase" evidence="13">
    <location>
        <begin position="24"/>
        <end position="175"/>
    </location>
</feature>
<dbReference type="PIRSF" id="PIRSF002583">
    <property type="entry name" value="Hsp90"/>
    <property type="match status" value="1"/>
</dbReference>
<proteinExistence type="inferred from homology"/>
<evidence type="ECO:0000256" key="6">
    <source>
        <dbReference type="ARBA" id="ARBA00023186"/>
    </source>
</evidence>
<keyword evidence="3 11" id="KW-0547">Nucleotide-binding</keyword>
<feature type="binding site" evidence="11">
    <location>
        <begin position="96"/>
        <end position="97"/>
    </location>
    <ligand>
        <name>ATP</name>
        <dbReference type="ChEBI" id="CHEBI:30616"/>
    </ligand>
</feature>
<dbReference type="GO" id="GO:0051082">
    <property type="term" value="F:unfolded protein binding"/>
    <property type="evidence" value="ECO:0007669"/>
    <property type="project" value="InterPro"/>
</dbReference>
<dbReference type="STRING" id="880526.GCA_000427365_02155"/>
<protein>
    <recommendedName>
        <fullName evidence="8">Chaperone protein HtpG</fullName>
    </recommendedName>
    <alternativeName>
        <fullName evidence="7">Chaperone protein htpG</fullName>
    </alternativeName>
    <alternativeName>
        <fullName evidence="9 10">Heat shock protein HtpG</fullName>
    </alternativeName>
</protein>
<feature type="binding site" evidence="11">
    <location>
        <position position="31"/>
    </location>
    <ligand>
        <name>ATP</name>
        <dbReference type="ChEBI" id="CHEBI:30616"/>
    </ligand>
</feature>
<feature type="binding site" evidence="11">
    <location>
        <position position="165"/>
    </location>
    <ligand>
        <name>ATP</name>
        <dbReference type="ChEBI" id="CHEBI:30616"/>
    </ligand>
</feature>
<dbReference type="SUPFAM" id="SSF55874">
    <property type="entry name" value="ATPase domain of HSP90 chaperone/DNA topoisomerase II/histidine kinase"/>
    <property type="match status" value="1"/>
</dbReference>
<dbReference type="FunFam" id="3.30.230.80:FF:000008">
    <property type="entry name" value="Molecular chaperone HtpG"/>
    <property type="match status" value="1"/>
</dbReference>
<keyword evidence="6" id="KW-0143">Chaperone</keyword>
<evidence type="ECO:0000256" key="9">
    <source>
        <dbReference type="ARBA" id="ARBA00079544"/>
    </source>
</evidence>
<dbReference type="SUPFAM" id="SSF54211">
    <property type="entry name" value="Ribosomal protein S5 domain 2-like"/>
    <property type="match status" value="1"/>
</dbReference>
<evidence type="ECO:0000256" key="8">
    <source>
        <dbReference type="ARBA" id="ARBA00070675"/>
    </source>
</evidence>
<keyword evidence="2" id="KW-0963">Cytoplasm</keyword>
<keyword evidence="5" id="KW-0346">Stress response</keyword>
<dbReference type="RefSeq" id="WP_027291698.1">
    <property type="nucleotide sequence ID" value="NZ_CANTWR010000001.1"/>
</dbReference>
<dbReference type="Gene3D" id="3.40.50.11260">
    <property type="match status" value="1"/>
</dbReference>
<dbReference type="InterPro" id="IPR020575">
    <property type="entry name" value="Hsp90_N"/>
</dbReference>
<keyword evidence="12" id="KW-0175">Coiled coil</keyword>
<evidence type="ECO:0000256" key="3">
    <source>
        <dbReference type="ARBA" id="ARBA00022741"/>
    </source>
</evidence>
<evidence type="ECO:0000313" key="15">
    <source>
        <dbReference type="Proteomes" id="UP000255233"/>
    </source>
</evidence>
<dbReference type="GO" id="GO:0005524">
    <property type="term" value="F:ATP binding"/>
    <property type="evidence" value="ECO:0007669"/>
    <property type="project" value="UniProtKB-KW"/>
</dbReference>
<dbReference type="CDD" id="cd16927">
    <property type="entry name" value="HATPase_Hsp90-like"/>
    <property type="match status" value="1"/>
</dbReference>
<evidence type="ECO:0000256" key="12">
    <source>
        <dbReference type="SAM" id="Coils"/>
    </source>
</evidence>
<dbReference type="Gene3D" id="3.30.565.10">
    <property type="entry name" value="Histidine kinase-like ATPase, C-terminal domain"/>
    <property type="match status" value="1"/>
</dbReference>
<dbReference type="PROSITE" id="PS00298">
    <property type="entry name" value="HSP90"/>
    <property type="match status" value="1"/>
</dbReference>
<evidence type="ECO:0000256" key="11">
    <source>
        <dbReference type="PIRSR" id="PIRSR002583-1"/>
    </source>
</evidence>
<dbReference type="NCBIfam" id="NF003555">
    <property type="entry name" value="PRK05218.1"/>
    <property type="match status" value="1"/>
</dbReference>
<dbReference type="GO" id="GO:0016887">
    <property type="term" value="F:ATP hydrolysis activity"/>
    <property type="evidence" value="ECO:0007669"/>
    <property type="project" value="InterPro"/>
</dbReference>
<dbReference type="Proteomes" id="UP000255233">
    <property type="component" value="Unassembled WGS sequence"/>
</dbReference>
<dbReference type="Pfam" id="PF13589">
    <property type="entry name" value="HATPase_c_3"/>
    <property type="match status" value="1"/>
</dbReference>
<dbReference type="EMBL" id="UGVL01000001">
    <property type="protein sequence ID" value="SUE34440.1"/>
    <property type="molecule type" value="Genomic_DNA"/>
</dbReference>
<reference evidence="14 15" key="1">
    <citation type="submission" date="2018-06" db="EMBL/GenBank/DDBJ databases">
        <authorList>
            <consortium name="Pathogen Informatics"/>
            <person name="Doyle S."/>
        </authorList>
    </citation>
    <scope>NUCLEOTIDE SEQUENCE [LARGE SCALE GENOMIC DNA]</scope>
    <source>
        <strain evidence="14 15">NCTC11190</strain>
    </source>
</reference>
<feature type="binding site" evidence="11">
    <location>
        <position position="81"/>
    </location>
    <ligand>
        <name>ATP</name>
        <dbReference type="ChEBI" id="CHEBI:30616"/>
    </ligand>
</feature>
<evidence type="ECO:0000313" key="14">
    <source>
        <dbReference type="EMBL" id="SUE34440.1"/>
    </source>
</evidence>
<dbReference type="InterPro" id="IPR001404">
    <property type="entry name" value="Hsp90_fam"/>
</dbReference>
<feature type="binding site" evidence="11">
    <location>
        <position position="35"/>
    </location>
    <ligand>
        <name>ATP</name>
        <dbReference type="ChEBI" id="CHEBI:30616"/>
    </ligand>
</feature>
<dbReference type="InterPro" id="IPR003594">
    <property type="entry name" value="HATPase_dom"/>
</dbReference>
<dbReference type="InterPro" id="IPR036890">
    <property type="entry name" value="HATPase_C_sf"/>
</dbReference>
<feature type="binding site" evidence="11">
    <location>
        <position position="76"/>
    </location>
    <ligand>
        <name>ATP</name>
        <dbReference type="ChEBI" id="CHEBI:30616"/>
    </ligand>
</feature>
<dbReference type="OrthoDB" id="9802640at2"/>
<dbReference type="Pfam" id="PF00183">
    <property type="entry name" value="HSP90"/>
    <property type="match status" value="1"/>
</dbReference>
<dbReference type="FunFam" id="3.30.565.10:FF:000076">
    <property type="entry name" value="Molecular chaperone HtpG"/>
    <property type="match status" value="1"/>
</dbReference>
<dbReference type="Gene3D" id="3.30.230.80">
    <property type="match status" value="1"/>
</dbReference>
<evidence type="ECO:0000259" key="13">
    <source>
        <dbReference type="SMART" id="SM00387"/>
    </source>
</evidence>
<sequence length="691" mass="77886">MQKGKIGVTTENIFPIIKKFLYSDHEIFLRELISNAVDATTKLKALSSMGEFGGELGDLTIRVELDEKGKKLTVSDRGVGMTEEEVNKYINQIAFSGAEEFMKKYENQSGIIGHFGLGFYSAFMVASKVEVITKSYREGAQAVKWACDGTPDFTLEPTDKAERGTDIVLYLAEDSAEFGEKTRIEALLKKYCSFLPVPIAFGKEQKWEDGKYVATDKDNIINDTHPLWMRKPTEITEDQYAEFYRKLYPMADEPLFHIHLNVDYPFNLTGILYFPKIKNNFEIQKNKIQLYSNQVYVTDSVEGIVPDFLTLLHGVIDSPDIPLNVSRSYLQSDSNVKKISGYITKKVADRLADLFKNGRPDYENKWDDLKLFIQYGIVSEEKFGERAGEFTLLKNTEGKYFTLDEYTEVVKGSQTDKNGKIVHLYSNDPVAQHSFIEAAHAKGYDVLVMDSPLEAHFIAFLENKHSDWRFTRVDADTVEKLIEKDEQLAMALTTAQQQLLTPVFESQLPTDAKSHFHVQFEAMDPAAAPIIITQGEFMRRMKDMSKVGGGMYSFYGEMPDSYNVVVNGNHPLVIEVLGETQNAAGEELAPLDKNLEAAENEKSALAELLKDKKEEDISQEEKDKRAAIEAKIGEIEGKRKDVLRKAGSENVVVGQLVDLALLANGMLKGEALTRFIKRSVEVVGKSAERQK</sequence>
<dbReference type="InterPro" id="IPR020568">
    <property type="entry name" value="Ribosomal_Su5_D2-typ_SF"/>
</dbReference>
<dbReference type="PRINTS" id="PR00775">
    <property type="entry name" value="HEATSHOCK90"/>
</dbReference>
<evidence type="ECO:0000256" key="1">
    <source>
        <dbReference type="ARBA" id="ARBA00008239"/>
    </source>
</evidence>
<feature type="coiled-coil region" evidence="12">
    <location>
        <begin position="595"/>
        <end position="630"/>
    </location>
</feature>
<dbReference type="GO" id="GO:0140662">
    <property type="term" value="F:ATP-dependent protein folding chaperone"/>
    <property type="evidence" value="ECO:0007669"/>
    <property type="project" value="InterPro"/>
</dbReference>
<comment type="similarity">
    <text evidence="1">Belongs to the heat shock protein 90 family.</text>
</comment>
<organism evidence="14 15">
    <name type="scientific">Rikenella microfusus</name>
    <dbReference type="NCBI Taxonomy" id="28139"/>
    <lineage>
        <taxon>Bacteria</taxon>
        <taxon>Pseudomonadati</taxon>
        <taxon>Bacteroidota</taxon>
        <taxon>Bacteroidia</taxon>
        <taxon>Bacteroidales</taxon>
        <taxon>Rikenellaceae</taxon>
        <taxon>Rikenella</taxon>
    </lineage>
</organism>
<accession>A0A379MU43</accession>
<evidence type="ECO:0000256" key="5">
    <source>
        <dbReference type="ARBA" id="ARBA00023016"/>
    </source>
</evidence>
<evidence type="ECO:0000256" key="10">
    <source>
        <dbReference type="ARBA" id="ARBA00080411"/>
    </source>
</evidence>
<dbReference type="AlphaFoldDB" id="A0A379MU43"/>